<dbReference type="SUPFAM" id="SSF53850">
    <property type="entry name" value="Periplasmic binding protein-like II"/>
    <property type="match status" value="1"/>
</dbReference>
<organism evidence="3 4">
    <name type="scientific">Variovorax ginsengisoli</name>
    <dbReference type="NCBI Taxonomy" id="363844"/>
    <lineage>
        <taxon>Bacteria</taxon>
        <taxon>Pseudomonadati</taxon>
        <taxon>Pseudomonadota</taxon>
        <taxon>Betaproteobacteria</taxon>
        <taxon>Burkholderiales</taxon>
        <taxon>Comamonadaceae</taxon>
        <taxon>Variovorax</taxon>
    </lineage>
</organism>
<evidence type="ECO:0000256" key="2">
    <source>
        <dbReference type="SAM" id="SignalP"/>
    </source>
</evidence>
<dbReference type="PIRSF" id="PIRSF017082">
    <property type="entry name" value="YflP"/>
    <property type="match status" value="1"/>
</dbReference>
<sequence>MKFLHQLALSVVLCATGVSTMAQSAAPEYPTRAITFVVPYSPGGGADVIARAVAKTLSESLRQPVVIDNKPGGAGQIAAAFVAKAPPDGYTLLLNADSIYTINPALKGKPAEDALANLSPVANIVGAPVVVAVSASNRMQAKTLKDLITFAKQSKTPLSYASPGIGTPHQLIAEALGKATGITWTHVPYKGTANAMTDLIGGQVDVLFGMPSSVTPMAEAGKLRILALTSFESFPLLPGTPTVAQTYPKVGMATVDMGLAVPRGTPVAIVRRLHDEVQRSLADPGVQKVIQQNGMVALPGSTDEYIKRMRVARSEREVMIREAGVTSD</sequence>
<accession>A0ABT8SEV0</accession>
<reference evidence="3" key="1">
    <citation type="submission" date="2023-06" db="EMBL/GenBank/DDBJ databases">
        <authorList>
            <person name="Jiang Y."/>
            <person name="Liu Q."/>
        </authorList>
    </citation>
    <scope>NUCLEOTIDE SEQUENCE</scope>
    <source>
        <strain evidence="3">CGMCC 1.12090</strain>
    </source>
</reference>
<evidence type="ECO:0000313" key="3">
    <source>
        <dbReference type="EMBL" id="MDO1537448.1"/>
    </source>
</evidence>
<protein>
    <submittedName>
        <fullName evidence="3">Tripartite tricarboxylate transporter substrate binding protein</fullName>
    </submittedName>
</protein>
<name>A0ABT8SEV0_9BURK</name>
<evidence type="ECO:0000313" key="4">
    <source>
        <dbReference type="Proteomes" id="UP001169027"/>
    </source>
</evidence>
<gene>
    <name evidence="3" type="ORF">Q2T77_34900</name>
</gene>
<dbReference type="Proteomes" id="UP001169027">
    <property type="component" value="Unassembled WGS sequence"/>
</dbReference>
<feature type="signal peptide" evidence="2">
    <location>
        <begin position="1"/>
        <end position="24"/>
    </location>
</feature>
<comment type="caution">
    <text evidence="3">The sequence shown here is derived from an EMBL/GenBank/DDBJ whole genome shotgun (WGS) entry which is preliminary data.</text>
</comment>
<comment type="similarity">
    <text evidence="1">Belongs to the UPF0065 (bug) family.</text>
</comment>
<dbReference type="PANTHER" id="PTHR42928">
    <property type="entry name" value="TRICARBOXYLATE-BINDING PROTEIN"/>
    <property type="match status" value="1"/>
</dbReference>
<dbReference type="PANTHER" id="PTHR42928:SF5">
    <property type="entry name" value="BLR1237 PROTEIN"/>
    <property type="match status" value="1"/>
</dbReference>
<keyword evidence="2" id="KW-0732">Signal</keyword>
<dbReference type="Pfam" id="PF03401">
    <property type="entry name" value="TctC"/>
    <property type="match status" value="1"/>
</dbReference>
<feature type="chain" id="PRO_5047413802" evidence="2">
    <location>
        <begin position="25"/>
        <end position="328"/>
    </location>
</feature>
<dbReference type="EMBL" id="JAUKVY010000041">
    <property type="protein sequence ID" value="MDO1537448.1"/>
    <property type="molecule type" value="Genomic_DNA"/>
</dbReference>
<proteinExistence type="inferred from homology"/>
<dbReference type="CDD" id="cd07012">
    <property type="entry name" value="PBP2_Bug_TTT"/>
    <property type="match status" value="1"/>
</dbReference>
<dbReference type="Gene3D" id="3.40.190.10">
    <property type="entry name" value="Periplasmic binding protein-like II"/>
    <property type="match status" value="1"/>
</dbReference>
<dbReference type="RefSeq" id="WP_301815849.1">
    <property type="nucleotide sequence ID" value="NZ_JAUJZH010000041.1"/>
</dbReference>
<dbReference type="InterPro" id="IPR005064">
    <property type="entry name" value="BUG"/>
</dbReference>
<dbReference type="InterPro" id="IPR042100">
    <property type="entry name" value="Bug_dom1"/>
</dbReference>
<keyword evidence="4" id="KW-1185">Reference proteome</keyword>
<evidence type="ECO:0000256" key="1">
    <source>
        <dbReference type="ARBA" id="ARBA00006987"/>
    </source>
</evidence>
<dbReference type="Gene3D" id="3.40.190.150">
    <property type="entry name" value="Bordetella uptake gene, domain 1"/>
    <property type="match status" value="1"/>
</dbReference>